<dbReference type="Gene3D" id="1.20.120.1760">
    <property type="match status" value="1"/>
</dbReference>
<sequence length="207" mass="23046">MTRLSEIIRHGAEIHGWVPQPDMPCRGHLHRLPTLANFITLTRSFVSTVLFGVAFTTGNLAHLSLAVGVAVCGDLMDGFVARLMNQQSRFGAVFDLCADRLAVGLLFTYMTWHEPQQAVADLTYLFVAFMLDCPLSLMFLPHGLTSQSEFDRHDVALWKWNFSPLAKFMHSLLLPGLVLLAPPVIGTIGALISGIVRIWWIVRDNAF</sequence>
<evidence type="ECO:0000256" key="1">
    <source>
        <dbReference type="ARBA" id="ARBA00022679"/>
    </source>
</evidence>
<reference evidence="4 5" key="1">
    <citation type="submission" date="2019-09" db="EMBL/GenBank/DDBJ databases">
        <authorList>
            <person name="Wang X."/>
        </authorList>
    </citation>
    <scope>NUCLEOTIDE SEQUENCE [LARGE SCALE GENOMIC DNA]</scope>
    <source>
        <strain evidence="4 5">CICC 11023</strain>
    </source>
</reference>
<evidence type="ECO:0000313" key="5">
    <source>
        <dbReference type="Proteomes" id="UP000323876"/>
    </source>
</evidence>
<keyword evidence="5" id="KW-1185">Reference proteome</keyword>
<keyword evidence="3" id="KW-1133">Transmembrane helix</keyword>
<gene>
    <name evidence="4" type="ORF">F3087_18915</name>
</gene>
<name>A0A5N0EGK7_9NOCA</name>
<dbReference type="OrthoDB" id="5244713at2"/>
<feature type="transmembrane region" description="Helical" evidence="3">
    <location>
        <begin position="177"/>
        <end position="202"/>
    </location>
</feature>
<comment type="caution">
    <text evidence="4">The sequence shown here is derived from an EMBL/GenBank/DDBJ whole genome shotgun (WGS) entry which is preliminary data.</text>
</comment>
<keyword evidence="3" id="KW-0812">Transmembrane</keyword>
<dbReference type="InterPro" id="IPR000462">
    <property type="entry name" value="CDP-OH_P_trans"/>
</dbReference>
<feature type="transmembrane region" description="Helical" evidence="3">
    <location>
        <begin position="92"/>
        <end position="110"/>
    </location>
</feature>
<evidence type="ECO:0000256" key="2">
    <source>
        <dbReference type="RuleBase" id="RU003750"/>
    </source>
</evidence>
<dbReference type="InterPro" id="IPR048254">
    <property type="entry name" value="CDP_ALCOHOL_P_TRANSF_CS"/>
</dbReference>
<dbReference type="GO" id="GO:0008654">
    <property type="term" value="P:phospholipid biosynthetic process"/>
    <property type="evidence" value="ECO:0007669"/>
    <property type="project" value="InterPro"/>
</dbReference>
<dbReference type="Proteomes" id="UP000323876">
    <property type="component" value="Unassembled WGS sequence"/>
</dbReference>
<dbReference type="InterPro" id="IPR043130">
    <property type="entry name" value="CDP-OH_PTrfase_TM_dom"/>
</dbReference>
<keyword evidence="3" id="KW-0472">Membrane</keyword>
<dbReference type="AlphaFoldDB" id="A0A5N0EGK7"/>
<organism evidence="4 5">
    <name type="scientific">Nocardia colli</name>
    <dbReference type="NCBI Taxonomy" id="2545717"/>
    <lineage>
        <taxon>Bacteria</taxon>
        <taxon>Bacillati</taxon>
        <taxon>Actinomycetota</taxon>
        <taxon>Actinomycetes</taxon>
        <taxon>Mycobacteriales</taxon>
        <taxon>Nocardiaceae</taxon>
        <taxon>Nocardia</taxon>
    </lineage>
</organism>
<evidence type="ECO:0000313" key="4">
    <source>
        <dbReference type="EMBL" id="KAA8887719.1"/>
    </source>
</evidence>
<evidence type="ECO:0000256" key="3">
    <source>
        <dbReference type="SAM" id="Phobius"/>
    </source>
</evidence>
<dbReference type="GO" id="GO:0016020">
    <property type="term" value="C:membrane"/>
    <property type="evidence" value="ECO:0007669"/>
    <property type="project" value="InterPro"/>
</dbReference>
<dbReference type="Pfam" id="PF01066">
    <property type="entry name" value="CDP-OH_P_transf"/>
    <property type="match status" value="1"/>
</dbReference>
<dbReference type="GO" id="GO:0016780">
    <property type="term" value="F:phosphotransferase activity, for other substituted phosphate groups"/>
    <property type="evidence" value="ECO:0007669"/>
    <property type="project" value="InterPro"/>
</dbReference>
<accession>A0A5N0EGK7</accession>
<proteinExistence type="inferred from homology"/>
<feature type="transmembrane region" description="Helical" evidence="3">
    <location>
        <begin position="122"/>
        <end position="140"/>
    </location>
</feature>
<protein>
    <submittedName>
        <fullName evidence="4">CDP-alcohol phosphatidyltransferase family protein</fullName>
    </submittedName>
</protein>
<comment type="similarity">
    <text evidence="2">Belongs to the CDP-alcohol phosphatidyltransferase class-I family.</text>
</comment>
<keyword evidence="1 2" id="KW-0808">Transferase</keyword>
<dbReference type="EMBL" id="VXLC01000006">
    <property type="protein sequence ID" value="KAA8887719.1"/>
    <property type="molecule type" value="Genomic_DNA"/>
</dbReference>
<dbReference type="PROSITE" id="PS00379">
    <property type="entry name" value="CDP_ALCOHOL_P_TRANSF"/>
    <property type="match status" value="1"/>
</dbReference>